<proteinExistence type="predicted"/>
<organism evidence="1 2">
    <name type="scientific">Gossypium raimondii</name>
    <name type="common">Peruvian cotton</name>
    <name type="synonym">Gossypium klotzschianum subsp. raimondii</name>
    <dbReference type="NCBI Taxonomy" id="29730"/>
    <lineage>
        <taxon>Eukaryota</taxon>
        <taxon>Viridiplantae</taxon>
        <taxon>Streptophyta</taxon>
        <taxon>Embryophyta</taxon>
        <taxon>Tracheophyta</taxon>
        <taxon>Spermatophyta</taxon>
        <taxon>Magnoliopsida</taxon>
        <taxon>eudicotyledons</taxon>
        <taxon>Gunneridae</taxon>
        <taxon>Pentapetalae</taxon>
        <taxon>rosids</taxon>
        <taxon>malvids</taxon>
        <taxon>Malvales</taxon>
        <taxon>Malvaceae</taxon>
        <taxon>Malvoideae</taxon>
        <taxon>Gossypium</taxon>
    </lineage>
</organism>
<dbReference type="AlphaFoldDB" id="A0A0D2MJG5"/>
<evidence type="ECO:0000313" key="1">
    <source>
        <dbReference type="EMBL" id="KJB18407.1"/>
    </source>
</evidence>
<gene>
    <name evidence="1" type="ORF">B456_003G051100</name>
</gene>
<dbReference type="Proteomes" id="UP000032304">
    <property type="component" value="Chromosome 3"/>
</dbReference>
<protein>
    <submittedName>
        <fullName evidence="1">Uncharacterized protein</fullName>
    </submittedName>
</protein>
<dbReference type="Gramene" id="KJB18407">
    <property type="protein sequence ID" value="KJB18407"/>
    <property type="gene ID" value="B456_003G051100"/>
</dbReference>
<accession>A0A0D2MJG5</accession>
<reference evidence="1 2" key="1">
    <citation type="journal article" date="2012" name="Nature">
        <title>Repeated polyploidization of Gossypium genomes and the evolution of spinnable cotton fibres.</title>
        <authorList>
            <person name="Paterson A.H."/>
            <person name="Wendel J.F."/>
            <person name="Gundlach H."/>
            <person name="Guo H."/>
            <person name="Jenkins J."/>
            <person name="Jin D."/>
            <person name="Llewellyn D."/>
            <person name="Showmaker K.C."/>
            <person name="Shu S."/>
            <person name="Udall J."/>
            <person name="Yoo M.J."/>
            <person name="Byers R."/>
            <person name="Chen W."/>
            <person name="Doron-Faigenboim A."/>
            <person name="Duke M.V."/>
            <person name="Gong L."/>
            <person name="Grimwood J."/>
            <person name="Grover C."/>
            <person name="Grupp K."/>
            <person name="Hu G."/>
            <person name="Lee T.H."/>
            <person name="Li J."/>
            <person name="Lin L."/>
            <person name="Liu T."/>
            <person name="Marler B.S."/>
            <person name="Page J.T."/>
            <person name="Roberts A.W."/>
            <person name="Romanel E."/>
            <person name="Sanders W.S."/>
            <person name="Szadkowski E."/>
            <person name="Tan X."/>
            <person name="Tang H."/>
            <person name="Xu C."/>
            <person name="Wang J."/>
            <person name="Wang Z."/>
            <person name="Zhang D."/>
            <person name="Zhang L."/>
            <person name="Ashrafi H."/>
            <person name="Bedon F."/>
            <person name="Bowers J.E."/>
            <person name="Brubaker C.L."/>
            <person name="Chee P.W."/>
            <person name="Das S."/>
            <person name="Gingle A.R."/>
            <person name="Haigler C.H."/>
            <person name="Harker D."/>
            <person name="Hoffmann L.V."/>
            <person name="Hovav R."/>
            <person name="Jones D.C."/>
            <person name="Lemke C."/>
            <person name="Mansoor S."/>
            <person name="ur Rahman M."/>
            <person name="Rainville L.N."/>
            <person name="Rambani A."/>
            <person name="Reddy U.K."/>
            <person name="Rong J.K."/>
            <person name="Saranga Y."/>
            <person name="Scheffler B.E."/>
            <person name="Scheffler J.A."/>
            <person name="Stelly D.M."/>
            <person name="Triplett B.A."/>
            <person name="Van Deynze A."/>
            <person name="Vaslin M.F."/>
            <person name="Waghmare V.N."/>
            <person name="Walford S.A."/>
            <person name="Wright R.J."/>
            <person name="Zaki E.A."/>
            <person name="Zhang T."/>
            <person name="Dennis E.S."/>
            <person name="Mayer K.F."/>
            <person name="Peterson D.G."/>
            <person name="Rokhsar D.S."/>
            <person name="Wang X."/>
            <person name="Schmutz J."/>
        </authorList>
    </citation>
    <scope>NUCLEOTIDE SEQUENCE [LARGE SCALE GENOMIC DNA]</scope>
</reference>
<name>A0A0D2MJG5_GOSRA</name>
<evidence type="ECO:0000313" key="2">
    <source>
        <dbReference type="Proteomes" id="UP000032304"/>
    </source>
</evidence>
<keyword evidence="2" id="KW-1185">Reference proteome</keyword>
<sequence length="101" mass="11189">MQVLMKTLDFKTLPLWSQIKIPKHDLICCLSNAASKLIFMKGSLSGLKPSFYAFLSDLCSLTPSISRMVYLMLRLVQTSTAKGHSLKTCSVSQDSRSIACN</sequence>
<dbReference type="EMBL" id="CM001742">
    <property type="protein sequence ID" value="KJB18407.1"/>
    <property type="molecule type" value="Genomic_DNA"/>
</dbReference>